<evidence type="ECO:0000313" key="2">
    <source>
        <dbReference type="Proteomes" id="UP000664859"/>
    </source>
</evidence>
<accession>A0A835Z1K0</accession>
<dbReference type="AlphaFoldDB" id="A0A835Z1K0"/>
<dbReference type="OrthoDB" id="205093at2759"/>
<reference evidence="1" key="1">
    <citation type="submission" date="2021-02" db="EMBL/GenBank/DDBJ databases">
        <title>First Annotated Genome of the Yellow-green Alga Tribonema minus.</title>
        <authorList>
            <person name="Mahan K.M."/>
        </authorList>
    </citation>
    <scope>NUCLEOTIDE SEQUENCE</scope>
    <source>
        <strain evidence="1">UTEX B ZZ1240</strain>
    </source>
</reference>
<proteinExistence type="predicted"/>
<protein>
    <recommendedName>
        <fullName evidence="3">Glycosyltransferase family 1 protein</fullName>
    </recommendedName>
</protein>
<gene>
    <name evidence="1" type="ORF">JKP88DRAFT_208218</name>
</gene>
<keyword evidence="2" id="KW-1185">Reference proteome</keyword>
<evidence type="ECO:0008006" key="3">
    <source>
        <dbReference type="Google" id="ProtNLM"/>
    </source>
</evidence>
<comment type="caution">
    <text evidence="1">The sequence shown here is derived from an EMBL/GenBank/DDBJ whole genome shotgun (WGS) entry which is preliminary data.</text>
</comment>
<name>A0A835Z1K0_9STRA</name>
<sequence length="317" mass="35532">MSARRISVNCYAYFSTESCISQTLLFFAFKQIVYRAAHVFEETALGLQRAMARFGVHGDAHLLADDQELIDQPLAAEFQDPTHLFVVICDHYFALMPHTYILLQLEQLAAFQYLQKHLPDALVIWEFSSFGLSFLRHVLHMPASYMPAYTNFEKPAEATSDGSIAVLFFGWIHLRRLPVLQALLNAGVPLTIKELVYGSELDEAVREAQIVVNIHRVDSASLEVHRLNRLLLQGKCIVSEPSSDPILDAIYSRGVVFAHVGDIVEVLHELLADPGQRRIWEVNALRLGNDLQDNLSPLKQGLMLAIDALSQIATPAT</sequence>
<evidence type="ECO:0000313" key="1">
    <source>
        <dbReference type="EMBL" id="KAG5184574.1"/>
    </source>
</evidence>
<dbReference type="Proteomes" id="UP000664859">
    <property type="component" value="Unassembled WGS sequence"/>
</dbReference>
<organism evidence="1 2">
    <name type="scientific">Tribonema minus</name>
    <dbReference type="NCBI Taxonomy" id="303371"/>
    <lineage>
        <taxon>Eukaryota</taxon>
        <taxon>Sar</taxon>
        <taxon>Stramenopiles</taxon>
        <taxon>Ochrophyta</taxon>
        <taxon>PX clade</taxon>
        <taxon>Xanthophyceae</taxon>
        <taxon>Tribonematales</taxon>
        <taxon>Tribonemataceae</taxon>
        <taxon>Tribonema</taxon>
    </lineage>
</organism>
<dbReference type="EMBL" id="JAFCMP010000158">
    <property type="protein sequence ID" value="KAG5184574.1"/>
    <property type="molecule type" value="Genomic_DNA"/>
</dbReference>